<keyword evidence="2" id="KW-0326">Glycosidase</keyword>
<dbReference type="Proteomes" id="UP000237105">
    <property type="component" value="Unassembled WGS sequence"/>
</dbReference>
<dbReference type="EMBL" id="JXTB01000435">
    <property type="protein sequence ID" value="PON40586.1"/>
    <property type="molecule type" value="Genomic_DNA"/>
</dbReference>
<keyword evidence="3" id="KW-1185">Reference proteome</keyword>
<organism evidence="2 3">
    <name type="scientific">Parasponia andersonii</name>
    <name type="common">Sponia andersonii</name>
    <dbReference type="NCBI Taxonomy" id="3476"/>
    <lineage>
        <taxon>Eukaryota</taxon>
        <taxon>Viridiplantae</taxon>
        <taxon>Streptophyta</taxon>
        <taxon>Embryophyta</taxon>
        <taxon>Tracheophyta</taxon>
        <taxon>Spermatophyta</taxon>
        <taxon>Magnoliopsida</taxon>
        <taxon>eudicotyledons</taxon>
        <taxon>Gunneridae</taxon>
        <taxon>Pentapetalae</taxon>
        <taxon>rosids</taxon>
        <taxon>fabids</taxon>
        <taxon>Rosales</taxon>
        <taxon>Cannabaceae</taxon>
        <taxon>Parasponia</taxon>
    </lineage>
</organism>
<protein>
    <submittedName>
        <fullName evidence="2">Cytokinin glycosidase</fullName>
    </submittedName>
</protein>
<dbReference type="InterPro" id="IPR006064">
    <property type="entry name" value="Glycosidase"/>
</dbReference>
<dbReference type="Pfam" id="PF02027">
    <property type="entry name" value="RolB_RolC"/>
    <property type="match status" value="1"/>
</dbReference>
<proteinExistence type="predicted"/>
<dbReference type="AlphaFoldDB" id="A0A2P5AVM3"/>
<sequence length="234" mass="26080">MDTSEERADRNSGFHFLYMECTIMANCLACKYLVSNKSNSGVRVTSLPPYQSDVTFSEVSKELESLGDGSITNYGDSFCNSYFTTFVPSDRFKNASKITMSTMNKGSMEFDVYSCEPQPVLPFSPSVAVIDDVVIAFENTVREPVFPHVLLDVFDRVELGRERRQRQDGDVVQNGEVVRGVPSDLIYDQNGMCAHANMARDFGKMLIYGKGVTPRHDERDSLAKLGAYGLEDIG</sequence>
<keyword evidence="2" id="KW-0378">Hydrolase</keyword>
<dbReference type="GO" id="GO:0016798">
    <property type="term" value="F:hydrolase activity, acting on glycosyl bonds"/>
    <property type="evidence" value="ECO:0007669"/>
    <property type="project" value="UniProtKB-KW"/>
</dbReference>
<evidence type="ECO:0000313" key="2">
    <source>
        <dbReference type="EMBL" id="PON40586.1"/>
    </source>
</evidence>
<feature type="domain" description="Cytokinin glycosidase" evidence="1">
    <location>
        <begin position="10"/>
        <end position="113"/>
    </location>
</feature>
<accession>A0A2P5AVM3</accession>
<evidence type="ECO:0000313" key="3">
    <source>
        <dbReference type="Proteomes" id="UP000237105"/>
    </source>
</evidence>
<evidence type="ECO:0000259" key="1">
    <source>
        <dbReference type="Pfam" id="PF02027"/>
    </source>
</evidence>
<comment type="caution">
    <text evidence="2">The sequence shown here is derived from an EMBL/GenBank/DDBJ whole genome shotgun (WGS) entry which is preliminary data.</text>
</comment>
<reference evidence="3" key="1">
    <citation type="submission" date="2016-06" db="EMBL/GenBank/DDBJ databases">
        <title>Parallel loss of symbiosis genes in relatives of nitrogen-fixing non-legume Parasponia.</title>
        <authorList>
            <person name="Van Velzen R."/>
            <person name="Holmer R."/>
            <person name="Bu F."/>
            <person name="Rutten L."/>
            <person name="Van Zeijl A."/>
            <person name="Liu W."/>
            <person name="Santuari L."/>
            <person name="Cao Q."/>
            <person name="Sharma T."/>
            <person name="Shen D."/>
            <person name="Roswanjaya Y."/>
            <person name="Wardhani T."/>
            <person name="Kalhor M.S."/>
            <person name="Jansen J."/>
            <person name="Van den Hoogen J."/>
            <person name="Gungor B."/>
            <person name="Hartog M."/>
            <person name="Hontelez J."/>
            <person name="Verver J."/>
            <person name="Yang W.-C."/>
            <person name="Schijlen E."/>
            <person name="Repin R."/>
            <person name="Schilthuizen M."/>
            <person name="Schranz E."/>
            <person name="Heidstra R."/>
            <person name="Miyata K."/>
            <person name="Fedorova E."/>
            <person name="Kohlen W."/>
            <person name="Bisseling T."/>
            <person name="Smit S."/>
            <person name="Geurts R."/>
        </authorList>
    </citation>
    <scope>NUCLEOTIDE SEQUENCE [LARGE SCALE GENOMIC DNA]</scope>
    <source>
        <strain evidence="3">cv. WU1-14</strain>
    </source>
</reference>
<gene>
    <name evidence="2" type="ORF">PanWU01x14_296080</name>
</gene>
<name>A0A2P5AVM3_PARAD</name>